<dbReference type="PANTHER" id="PTHR38119">
    <property type="entry name" value="BTB DOMAIN-CONTAINING PROTEIN-RELATED"/>
    <property type="match status" value="1"/>
</dbReference>
<evidence type="ECO:0000256" key="1">
    <source>
        <dbReference type="SAM" id="MobiDB-lite"/>
    </source>
</evidence>
<accession>M1W5W3</accession>
<evidence type="ECO:0000313" key="2">
    <source>
        <dbReference type="EMBL" id="CCE27483.1"/>
    </source>
</evidence>
<feature type="region of interest" description="Disordered" evidence="1">
    <location>
        <begin position="99"/>
        <end position="153"/>
    </location>
</feature>
<dbReference type="OrthoDB" id="5280838at2759"/>
<dbReference type="eggNOG" id="ENOG502RPQ7">
    <property type="taxonomic scope" value="Eukaryota"/>
</dbReference>
<dbReference type="PANTHER" id="PTHR38119:SF1">
    <property type="entry name" value="BTB DOMAIN-CONTAINING PROTEIN"/>
    <property type="match status" value="1"/>
</dbReference>
<dbReference type="EMBL" id="CAGA01000004">
    <property type="protein sequence ID" value="CCE27483.1"/>
    <property type="molecule type" value="Genomic_DNA"/>
</dbReference>
<feature type="compositionally biased region" description="Polar residues" evidence="1">
    <location>
        <begin position="22"/>
        <end position="43"/>
    </location>
</feature>
<gene>
    <name evidence="2" type="ORF">CPUR_00957</name>
</gene>
<dbReference type="VEuPathDB" id="FungiDB:CPUR_00957"/>
<name>M1W5W3_CLAP2</name>
<reference evidence="2 3" key="1">
    <citation type="journal article" date="2013" name="PLoS Genet.">
        <title>Plant-symbiotic fungi as chemical engineers: Multi-genome analysis of the Clavicipitaceae reveals dynamics of alkaloid loci.</title>
        <authorList>
            <person name="Schardl C.L."/>
            <person name="Young C.A."/>
            <person name="Hesse U."/>
            <person name="Amyotte S.G."/>
            <person name="Andreeva K."/>
            <person name="Calie P.J."/>
            <person name="Fleetwood D.J."/>
            <person name="Haws D.C."/>
            <person name="Moore N."/>
            <person name="Oeser B."/>
            <person name="Panaccione D.G."/>
            <person name="Schweri K.K."/>
            <person name="Voisey C.R."/>
            <person name="Farman M.L."/>
            <person name="Jaromczyk J.W."/>
            <person name="Roe B.A."/>
            <person name="O'Sullivan D.M."/>
            <person name="Scott B."/>
            <person name="Tudzynski P."/>
            <person name="An Z."/>
            <person name="Arnaoudova E.G."/>
            <person name="Bullock C.T."/>
            <person name="Charlton N.D."/>
            <person name="Chen L."/>
            <person name="Cox M."/>
            <person name="Dinkins R.D."/>
            <person name="Florea S."/>
            <person name="Glenn A.E."/>
            <person name="Gordon A."/>
            <person name="Gueldener U."/>
            <person name="Harris D.R."/>
            <person name="Hollin W."/>
            <person name="Jaromczyk J."/>
            <person name="Johnson R.D."/>
            <person name="Khan A.K."/>
            <person name="Leistner E."/>
            <person name="Leuchtmann A."/>
            <person name="Li C."/>
            <person name="Liu J."/>
            <person name="Liu J."/>
            <person name="Liu M."/>
            <person name="Mace W."/>
            <person name="Machado C."/>
            <person name="Nagabhyru P."/>
            <person name="Pan J."/>
            <person name="Schmid J."/>
            <person name="Sugawara K."/>
            <person name="Steiner U."/>
            <person name="Takach J.E."/>
            <person name="Tanaka E."/>
            <person name="Webb J.S."/>
            <person name="Wilson E.V."/>
            <person name="Wiseman J.L."/>
            <person name="Yoshida R."/>
            <person name="Zeng Z."/>
        </authorList>
    </citation>
    <scope>NUCLEOTIDE SEQUENCE [LARGE SCALE GENOMIC DNA]</scope>
    <source>
        <strain evidence="2 3">20.1</strain>
    </source>
</reference>
<dbReference type="STRING" id="1111077.M1W5W3"/>
<comment type="caution">
    <text evidence="2">The sequence shown here is derived from an EMBL/GenBank/DDBJ whole genome shotgun (WGS) entry which is preliminary data.</text>
</comment>
<dbReference type="Proteomes" id="UP000016801">
    <property type="component" value="Unassembled WGS sequence"/>
</dbReference>
<feature type="region of interest" description="Disordered" evidence="1">
    <location>
        <begin position="1"/>
        <end position="44"/>
    </location>
</feature>
<organism evidence="2 3">
    <name type="scientific">Claviceps purpurea (strain 20.1)</name>
    <name type="common">Ergot fungus</name>
    <name type="synonym">Sphacelia segetum</name>
    <dbReference type="NCBI Taxonomy" id="1111077"/>
    <lineage>
        <taxon>Eukaryota</taxon>
        <taxon>Fungi</taxon>
        <taxon>Dikarya</taxon>
        <taxon>Ascomycota</taxon>
        <taxon>Pezizomycotina</taxon>
        <taxon>Sordariomycetes</taxon>
        <taxon>Hypocreomycetidae</taxon>
        <taxon>Hypocreales</taxon>
        <taxon>Clavicipitaceae</taxon>
        <taxon>Claviceps</taxon>
    </lineage>
</organism>
<sequence length="576" mass="63630">MASATASSRRREQRPPLASAVSRLSPSRTEPYNQSTADSSSCVSKDEFPIFAHTGDVEITIRGAIAADGVEAVSKTYLLHQDTLARCSGFFAASTSSQRSKAQSYPASVNGLARDIGDDGDRGGGGGGGGGSDGDKDGGGSAQNAFGPSPKRPWKFELDHGTFYFDEPMLVQIDPLPVQQEGSGRAGDLQSSSPSLSGPGSGGPAAFHTTSSSFQPEDGPPATPNGLQRLFDADPNMRGILLARDGVLLQDYDNLFRIFYNYRPMLDKANVYNAYIGCNLVLSLADRYDALPVVRPCVEHHLLQFQSRLWRQIARSALGCPNLDYMARSKVSYLIRSARGCLELGYLAHSKVIFKEALIHIVGKWYLSQQRPYHDVPEFVLDIAEDKVYELQEKVSRVEGQLFRLSLTTEKGEPVRPANDYMDWLVVSLFREWLADKTKPQIRPALNNESESDNGNHSDDNNETLPPNYSICRAYRDLGSDSPSTFLGHKECEAFLALNAQLYTPENLDRFEKRMADLKALARDLVRPLLHNNLELDVASPDLSEETLDKPLYFTCTTVEDNDIPWPLDSHILLER</sequence>
<feature type="compositionally biased region" description="Gly residues" evidence="1">
    <location>
        <begin position="123"/>
        <end position="132"/>
    </location>
</feature>
<evidence type="ECO:0000313" key="3">
    <source>
        <dbReference type="Proteomes" id="UP000016801"/>
    </source>
</evidence>
<dbReference type="HOGENOM" id="CLU_024519_1_0_1"/>
<protein>
    <recommendedName>
        <fullName evidence="4">BTB domain-containing protein</fullName>
    </recommendedName>
</protein>
<evidence type="ECO:0008006" key="4">
    <source>
        <dbReference type="Google" id="ProtNLM"/>
    </source>
</evidence>
<feature type="region of interest" description="Disordered" evidence="1">
    <location>
        <begin position="179"/>
        <end position="228"/>
    </location>
</feature>
<dbReference type="AlphaFoldDB" id="M1W5W3"/>
<keyword evidence="3" id="KW-1185">Reference proteome</keyword>
<feature type="region of interest" description="Disordered" evidence="1">
    <location>
        <begin position="441"/>
        <end position="465"/>
    </location>
</feature>
<proteinExistence type="predicted"/>